<evidence type="ECO:0000313" key="1">
    <source>
        <dbReference type="EMBL" id="CZQ95595.1"/>
    </source>
</evidence>
<reference evidence="2 4" key="2">
    <citation type="submission" date="2016-10" db="EMBL/GenBank/DDBJ databases">
        <authorList>
            <person name="Varghese N."/>
            <person name="Submissions S."/>
        </authorList>
    </citation>
    <scope>NUCLEOTIDE SEQUENCE [LARGE SCALE GENOMIC DNA]</scope>
    <source>
        <strain evidence="2 4">DSM 22150</strain>
    </source>
</reference>
<reference evidence="1 3" key="1">
    <citation type="submission" date="2016-02" db="EMBL/GenBank/DDBJ databases">
        <authorList>
            <person name="Wen L."/>
            <person name="He K."/>
            <person name="Yang H."/>
        </authorList>
    </citation>
    <scope>NUCLEOTIDE SEQUENCE [LARGE SCALE GENOMIC DNA]</scope>
    <source>
        <strain evidence="1">Trichococcus_R210</strain>
    </source>
</reference>
<name>A0A143YP86_9LACT</name>
<evidence type="ECO:0000313" key="2">
    <source>
        <dbReference type="EMBL" id="SEJ06598.1"/>
    </source>
</evidence>
<organism evidence="1 3">
    <name type="scientific">Trichococcus ilyis</name>
    <dbReference type="NCBI Taxonomy" id="640938"/>
    <lineage>
        <taxon>Bacteria</taxon>
        <taxon>Bacillati</taxon>
        <taxon>Bacillota</taxon>
        <taxon>Bacilli</taxon>
        <taxon>Lactobacillales</taxon>
        <taxon>Carnobacteriaceae</taxon>
        <taxon>Trichococcus</taxon>
    </lineage>
</organism>
<gene>
    <name evidence="2" type="ORF">SAMN05216375_10732</name>
    <name evidence="1" type="ORF">TR210_1318</name>
</gene>
<dbReference type="AlphaFoldDB" id="A0A143YP86"/>
<dbReference type="Proteomes" id="UP000076878">
    <property type="component" value="Unassembled WGS sequence"/>
</dbReference>
<dbReference type="EMBL" id="FJNB01000008">
    <property type="protein sequence ID" value="CZQ95595.1"/>
    <property type="molecule type" value="Genomic_DNA"/>
</dbReference>
<dbReference type="EMBL" id="FNYT01000007">
    <property type="protein sequence ID" value="SEJ06598.1"/>
    <property type="molecule type" value="Genomic_DNA"/>
</dbReference>
<evidence type="ECO:0000313" key="3">
    <source>
        <dbReference type="Proteomes" id="UP000076878"/>
    </source>
</evidence>
<accession>A0A143YP86</accession>
<keyword evidence="4" id="KW-1185">Reference proteome</keyword>
<evidence type="ECO:0000313" key="4">
    <source>
        <dbReference type="Proteomes" id="UP000199280"/>
    </source>
</evidence>
<sequence length="155" mass="16433">MGAEAVLRRTNARRRREYPALACSGIAGPRRKSGLGALFSGECSLTGVGLSGISFPPVGECWPELSADSYAVLRRTNARRRWGCRALACSGEDNPYGSWCSSPVNALSPELRLPVMVFPPVGECWPELGWFGAAVPPVNEGLVGVRSTDCAPAPA</sequence>
<dbReference type="Proteomes" id="UP000199280">
    <property type="component" value="Unassembled WGS sequence"/>
</dbReference>
<proteinExistence type="predicted"/>
<protein>
    <submittedName>
        <fullName evidence="1">Uncharacterized protein</fullName>
    </submittedName>
</protein>